<keyword evidence="1" id="KW-0853">WD repeat</keyword>
<dbReference type="SUPFAM" id="SSF50978">
    <property type="entry name" value="WD40 repeat-like"/>
    <property type="match status" value="1"/>
</dbReference>
<keyword evidence="2" id="KW-0677">Repeat</keyword>
<keyword evidence="5" id="KW-1185">Reference proteome</keyword>
<evidence type="ECO:0000313" key="5">
    <source>
        <dbReference type="Proteomes" id="UP000198406"/>
    </source>
</evidence>
<evidence type="ECO:0000256" key="2">
    <source>
        <dbReference type="ARBA" id="ARBA00022737"/>
    </source>
</evidence>
<organism evidence="4 5">
    <name type="scientific">Fistulifera solaris</name>
    <name type="common">Oleaginous diatom</name>
    <dbReference type="NCBI Taxonomy" id="1519565"/>
    <lineage>
        <taxon>Eukaryota</taxon>
        <taxon>Sar</taxon>
        <taxon>Stramenopiles</taxon>
        <taxon>Ochrophyta</taxon>
        <taxon>Bacillariophyta</taxon>
        <taxon>Bacillariophyceae</taxon>
        <taxon>Bacillariophycidae</taxon>
        <taxon>Naviculales</taxon>
        <taxon>Naviculaceae</taxon>
        <taxon>Fistulifera</taxon>
    </lineage>
</organism>
<keyword evidence="3" id="KW-0175">Coiled coil</keyword>
<dbReference type="AlphaFoldDB" id="A0A1Z5JJS6"/>
<dbReference type="InterPro" id="IPR015943">
    <property type="entry name" value="WD40/YVTN_repeat-like_dom_sf"/>
</dbReference>
<dbReference type="Proteomes" id="UP000198406">
    <property type="component" value="Unassembled WGS sequence"/>
</dbReference>
<gene>
    <name evidence="4" type="ORF">FisN_5Lh049</name>
</gene>
<evidence type="ECO:0000256" key="3">
    <source>
        <dbReference type="SAM" id="Coils"/>
    </source>
</evidence>
<reference evidence="4 5" key="1">
    <citation type="journal article" date="2015" name="Plant Cell">
        <title>Oil accumulation by the oleaginous diatom Fistulifera solaris as revealed by the genome and transcriptome.</title>
        <authorList>
            <person name="Tanaka T."/>
            <person name="Maeda Y."/>
            <person name="Veluchamy A."/>
            <person name="Tanaka M."/>
            <person name="Abida H."/>
            <person name="Marechal E."/>
            <person name="Bowler C."/>
            <person name="Muto M."/>
            <person name="Sunaga Y."/>
            <person name="Tanaka M."/>
            <person name="Yoshino T."/>
            <person name="Taniguchi T."/>
            <person name="Fukuda Y."/>
            <person name="Nemoto M."/>
            <person name="Matsumoto M."/>
            <person name="Wong P.S."/>
            <person name="Aburatani S."/>
            <person name="Fujibuchi W."/>
        </authorList>
    </citation>
    <scope>NUCLEOTIDE SEQUENCE [LARGE SCALE GENOMIC DNA]</scope>
    <source>
        <strain evidence="4 5">JPCC DA0580</strain>
    </source>
</reference>
<evidence type="ECO:0000313" key="4">
    <source>
        <dbReference type="EMBL" id="GAX14031.1"/>
    </source>
</evidence>
<dbReference type="EMBL" id="BDSP01000074">
    <property type="protein sequence ID" value="GAX14031.1"/>
    <property type="molecule type" value="Genomic_DNA"/>
</dbReference>
<protein>
    <submittedName>
        <fullName evidence="4">Uncharacterized protein</fullName>
    </submittedName>
</protein>
<comment type="caution">
    <text evidence="4">The sequence shown here is derived from an EMBL/GenBank/DDBJ whole genome shotgun (WGS) entry which is preliminary data.</text>
</comment>
<dbReference type="SMART" id="SM00320">
    <property type="entry name" value="WD40"/>
    <property type="match status" value="5"/>
</dbReference>
<evidence type="ECO:0000256" key="1">
    <source>
        <dbReference type="ARBA" id="ARBA00022574"/>
    </source>
</evidence>
<feature type="coiled-coil region" evidence="3">
    <location>
        <begin position="13"/>
        <end position="54"/>
    </location>
</feature>
<sequence length="435" mass="47543">MDLLGDIGQADQLTATRAENAVLQQRVKELTARVKVLQIENESLKAEIEMFRKETALPNFSQLALGQQQTGINKNQTAQMAFVKAGDGTYPSTPAIVLNNLHGLSNPLCCSLNADYTILATGGADGVLSLVRWGSVYTSSAEETVRSAARYSLGTPVMCVAFSMVAKNIVAAACMDGNVYLVDSKAAAAEPQSNDNVVVLPKPHNKYVKSLAWSCHEPTLATASANGSIHIYKITPPTAFEPTMNVQFVTSLHWNDPVETCLFLPNHRFICHVRGTPFLQYFNENTFEPEKQVNLNADSSGNHDYHVSFTIMDLQLSPNQQYLAAATDANRNIILNLEGGIVRNLYGHTADGFSTPKIIWANDSYVVSNTQDQAALCVWDVASSQLVERLTIPHTQPIRALCSSGQNFIVTTSFDKQTCLWMSQHDTSGDSCMDT</sequence>
<dbReference type="InParanoid" id="A0A1Z5JJS6"/>
<dbReference type="Pfam" id="PF00400">
    <property type="entry name" value="WD40"/>
    <property type="match status" value="1"/>
</dbReference>
<dbReference type="OrthoDB" id="1932312at2759"/>
<name>A0A1Z5JJS6_FISSO</name>
<dbReference type="InterPro" id="IPR001680">
    <property type="entry name" value="WD40_rpt"/>
</dbReference>
<proteinExistence type="predicted"/>
<dbReference type="InterPro" id="IPR050349">
    <property type="entry name" value="WD_LIS1/nudF_dynein_reg"/>
</dbReference>
<dbReference type="Gene3D" id="2.130.10.10">
    <property type="entry name" value="YVTN repeat-like/Quinoprotein amine dehydrogenase"/>
    <property type="match status" value="2"/>
</dbReference>
<dbReference type="PANTHER" id="PTHR44129">
    <property type="entry name" value="WD REPEAT-CONTAINING PROTEIN POP1"/>
    <property type="match status" value="1"/>
</dbReference>
<accession>A0A1Z5JJS6</accession>
<dbReference type="InterPro" id="IPR036322">
    <property type="entry name" value="WD40_repeat_dom_sf"/>
</dbReference>